<comment type="caution">
    <text evidence="3">The sequence shown here is derived from an EMBL/GenBank/DDBJ whole genome shotgun (WGS) entry which is preliminary data.</text>
</comment>
<evidence type="ECO:0000313" key="4">
    <source>
        <dbReference type="Proteomes" id="UP000011922"/>
    </source>
</evidence>
<dbReference type="RefSeq" id="WP_005987468.1">
    <property type="nucleotide sequence ID" value="NZ_AOSV01000026.1"/>
</dbReference>
<keyword evidence="3" id="KW-0328">Glycosyltransferase</keyword>
<keyword evidence="3" id="KW-0808">Transferase</keyword>
<accession>M5PRT7</accession>
<proteinExistence type="inferred from homology"/>
<gene>
    <name evidence="3" type="ORF">PCS_02389</name>
</gene>
<dbReference type="Proteomes" id="UP000011922">
    <property type="component" value="Unassembled WGS sequence"/>
</dbReference>
<evidence type="ECO:0000259" key="2">
    <source>
        <dbReference type="Pfam" id="PF00156"/>
    </source>
</evidence>
<sequence>MSRLGNEWFGLARLNLAGRLATLLRMPGQVMPAAFGRAATRVLKLAVGVALSKERCLACYGLRATDSPVCDAVLCAACACELAPRLAGYCPGCGELYAQADDPPHLCAECLRTPKPWDSFFFHGPYAGLLKDILLAFKFRQGLGHARLLQALAAEAFFLRGGSGLPDLLAPVPLHPRRLAWRGYNQSLELARGLAHALDRPLCHSALMRIRHTPPQARLDARTRRINLLGAFRADEAQVEGRRVLLVDDIMTTGATIEQCALVLKAAGASVVDVLVLARA</sequence>
<dbReference type="Gene3D" id="3.40.50.2020">
    <property type="match status" value="1"/>
</dbReference>
<dbReference type="Pfam" id="PF00156">
    <property type="entry name" value="Pribosyltran"/>
    <property type="match status" value="1"/>
</dbReference>
<protein>
    <submittedName>
        <fullName evidence="3">Putative amidophosphoribosyltransferase</fullName>
    </submittedName>
</protein>
<dbReference type="SUPFAM" id="SSF53271">
    <property type="entry name" value="PRTase-like"/>
    <property type="match status" value="1"/>
</dbReference>
<dbReference type="InterPro" id="IPR000836">
    <property type="entry name" value="PRTase_dom"/>
</dbReference>
<evidence type="ECO:0000256" key="1">
    <source>
        <dbReference type="ARBA" id="ARBA00008007"/>
    </source>
</evidence>
<organism evidence="3 4">
    <name type="scientific">Desulfocurvibacter africanus PCS</name>
    <dbReference type="NCBI Taxonomy" id="1262666"/>
    <lineage>
        <taxon>Bacteria</taxon>
        <taxon>Pseudomonadati</taxon>
        <taxon>Thermodesulfobacteriota</taxon>
        <taxon>Desulfovibrionia</taxon>
        <taxon>Desulfovibrionales</taxon>
        <taxon>Desulfovibrionaceae</taxon>
        <taxon>Desulfocurvibacter</taxon>
    </lineage>
</organism>
<feature type="domain" description="Phosphoribosyltransferase" evidence="2">
    <location>
        <begin position="187"/>
        <end position="278"/>
    </location>
</feature>
<dbReference type="InterPro" id="IPR029057">
    <property type="entry name" value="PRTase-like"/>
</dbReference>
<comment type="similarity">
    <text evidence="1">Belongs to the ComF/GntX family.</text>
</comment>
<dbReference type="PANTHER" id="PTHR47505">
    <property type="entry name" value="DNA UTILIZATION PROTEIN YHGH"/>
    <property type="match status" value="1"/>
</dbReference>
<dbReference type="PANTHER" id="PTHR47505:SF1">
    <property type="entry name" value="DNA UTILIZATION PROTEIN YHGH"/>
    <property type="match status" value="1"/>
</dbReference>
<dbReference type="OrthoDB" id="9779910at2"/>
<reference evidence="3 4" key="1">
    <citation type="journal article" date="2013" name="Genome Announc.">
        <title>Draft Genome Sequence for Desulfovibrio africanus Strain PCS.</title>
        <authorList>
            <person name="Brown S.D."/>
            <person name="Utturkar S.M."/>
            <person name="Arkin A.P."/>
            <person name="Deutschbauer A.M."/>
            <person name="Elias D.A."/>
            <person name="Hazen T.C."/>
            <person name="Chakraborty R."/>
        </authorList>
    </citation>
    <scope>NUCLEOTIDE SEQUENCE [LARGE SCALE GENOMIC DNA]</scope>
    <source>
        <strain evidence="3 4">PCS</strain>
    </source>
</reference>
<dbReference type="EMBL" id="AOSV01000026">
    <property type="protein sequence ID" value="EMG36854.1"/>
    <property type="molecule type" value="Genomic_DNA"/>
</dbReference>
<dbReference type="PATRIC" id="fig|1262666.3.peg.2430"/>
<dbReference type="CDD" id="cd06223">
    <property type="entry name" value="PRTases_typeI"/>
    <property type="match status" value="1"/>
</dbReference>
<evidence type="ECO:0000313" key="3">
    <source>
        <dbReference type="EMBL" id="EMG36854.1"/>
    </source>
</evidence>
<dbReference type="GO" id="GO:0016757">
    <property type="term" value="F:glycosyltransferase activity"/>
    <property type="evidence" value="ECO:0007669"/>
    <property type="project" value="UniProtKB-KW"/>
</dbReference>
<name>M5PRT7_DESAF</name>
<dbReference type="AlphaFoldDB" id="M5PRT7"/>
<dbReference type="InterPro" id="IPR051910">
    <property type="entry name" value="ComF/GntX_DNA_util-trans"/>
</dbReference>